<comment type="cofactor">
    <cofactor evidence="1">
        <name>FAD</name>
        <dbReference type="ChEBI" id="CHEBI:57692"/>
    </cofactor>
</comment>
<evidence type="ECO:0000256" key="4">
    <source>
        <dbReference type="ARBA" id="ARBA00023002"/>
    </source>
</evidence>
<dbReference type="InterPro" id="IPR036188">
    <property type="entry name" value="FAD/NAD-bd_sf"/>
</dbReference>
<dbReference type="OrthoDB" id="2690153at2759"/>
<name>A0A9P5P3Q1_9AGAR</name>
<dbReference type="PANTHER" id="PTHR43004:SF19">
    <property type="entry name" value="BINDING MONOOXYGENASE, PUTATIVE (JCVI)-RELATED"/>
    <property type="match status" value="1"/>
</dbReference>
<gene>
    <name evidence="6" type="ORF">BDP27DRAFT_1410274</name>
</gene>
<keyword evidence="3" id="KW-0274">FAD</keyword>
<evidence type="ECO:0000313" key="6">
    <source>
        <dbReference type="EMBL" id="KAF9028526.1"/>
    </source>
</evidence>
<dbReference type="Pfam" id="PF01494">
    <property type="entry name" value="FAD_binding_3"/>
    <property type="match status" value="2"/>
</dbReference>
<organism evidence="6 7">
    <name type="scientific">Rhodocollybia butyracea</name>
    <dbReference type="NCBI Taxonomy" id="206335"/>
    <lineage>
        <taxon>Eukaryota</taxon>
        <taxon>Fungi</taxon>
        <taxon>Dikarya</taxon>
        <taxon>Basidiomycota</taxon>
        <taxon>Agaricomycotina</taxon>
        <taxon>Agaricomycetes</taxon>
        <taxon>Agaricomycetidae</taxon>
        <taxon>Agaricales</taxon>
        <taxon>Marasmiineae</taxon>
        <taxon>Omphalotaceae</taxon>
        <taxon>Rhodocollybia</taxon>
    </lineage>
</organism>
<evidence type="ECO:0000259" key="5">
    <source>
        <dbReference type="Pfam" id="PF01494"/>
    </source>
</evidence>
<dbReference type="Proteomes" id="UP000772434">
    <property type="component" value="Unassembled WGS sequence"/>
</dbReference>
<sequence>MSQNNVLIVGAGPTVFSSVALTLSPSVELWSYTSFWHNPRMLGQNLHQQILREHILADYGVEVELGTELRSFEQYADHVVAHTVKTLDSKEENFNVDWLIGADGARSVVRKHLGLTFFGETPTEMEAVIGDIHVVGDSVKDDQQGLLDVDKLASSREELIKLFYEVTGRTDIQFGELVGMGVWRPNIRMVNEFGKGRVFVAGDASHVHSPTGAQGMNSGVQDSFNLAWKLALVHKGLSPQSILGSYSQERLRVIASTLNKTTELFAKEFSGKQQQTQPTQYFTRGYELRMLGINYRDSTLVLDEKNLENDTEAVDAYRSGDNGMIQGGDRAPDAPSLTHLGHTIGTTLFDIFKSNHHTALIFPGSGDQGYAHKSYAIEQDEATVVIVSPRWLHRYSSISEYIDVPFTVLTSRFQKRHSLDSNDFNLNSTSDSPTKVYRLRHKAGSNQISIDLGEVIFQTEMQEVLAM</sequence>
<keyword evidence="7" id="KW-1185">Reference proteome</keyword>
<dbReference type="AlphaFoldDB" id="A0A9P5P3Q1"/>
<reference evidence="6" key="1">
    <citation type="submission" date="2020-11" db="EMBL/GenBank/DDBJ databases">
        <authorList>
            <consortium name="DOE Joint Genome Institute"/>
            <person name="Ahrendt S."/>
            <person name="Riley R."/>
            <person name="Andreopoulos W."/>
            <person name="Labutti K."/>
            <person name="Pangilinan J."/>
            <person name="Ruiz-Duenas F.J."/>
            <person name="Barrasa J.M."/>
            <person name="Sanchez-Garcia M."/>
            <person name="Camarero S."/>
            <person name="Miyauchi S."/>
            <person name="Serrano A."/>
            <person name="Linde D."/>
            <person name="Babiker R."/>
            <person name="Drula E."/>
            <person name="Ayuso-Fernandez I."/>
            <person name="Pacheco R."/>
            <person name="Padilla G."/>
            <person name="Ferreira P."/>
            <person name="Barriuso J."/>
            <person name="Kellner H."/>
            <person name="Castanera R."/>
            <person name="Alfaro M."/>
            <person name="Ramirez L."/>
            <person name="Pisabarro A.G."/>
            <person name="Kuo A."/>
            <person name="Tritt A."/>
            <person name="Lipzen A."/>
            <person name="He G."/>
            <person name="Yan M."/>
            <person name="Ng V."/>
            <person name="Cullen D."/>
            <person name="Martin F."/>
            <person name="Rosso M.-N."/>
            <person name="Henrissat B."/>
            <person name="Hibbett D."/>
            <person name="Martinez A.T."/>
            <person name="Grigoriev I.V."/>
        </authorList>
    </citation>
    <scope>NUCLEOTIDE SEQUENCE</scope>
    <source>
        <strain evidence="6">AH 40177</strain>
    </source>
</reference>
<feature type="domain" description="FAD-binding" evidence="5">
    <location>
        <begin position="36"/>
        <end position="124"/>
    </location>
</feature>
<evidence type="ECO:0000256" key="2">
    <source>
        <dbReference type="ARBA" id="ARBA00022630"/>
    </source>
</evidence>
<dbReference type="PANTHER" id="PTHR43004">
    <property type="entry name" value="TRK SYSTEM POTASSIUM UPTAKE PROTEIN"/>
    <property type="match status" value="1"/>
</dbReference>
<dbReference type="SUPFAM" id="SSF51905">
    <property type="entry name" value="FAD/NAD(P)-binding domain"/>
    <property type="match status" value="1"/>
</dbReference>
<keyword evidence="4" id="KW-0560">Oxidoreductase</keyword>
<comment type="caution">
    <text evidence="6">The sequence shown here is derived from an EMBL/GenBank/DDBJ whole genome shotgun (WGS) entry which is preliminary data.</text>
</comment>
<keyword evidence="2" id="KW-0285">Flavoprotein</keyword>
<feature type="domain" description="FAD-binding" evidence="5">
    <location>
        <begin position="156"/>
        <end position="259"/>
    </location>
</feature>
<dbReference type="Gene3D" id="3.50.50.60">
    <property type="entry name" value="FAD/NAD(P)-binding domain"/>
    <property type="match status" value="2"/>
</dbReference>
<dbReference type="EMBL" id="JADNRY010000733">
    <property type="protein sequence ID" value="KAF9028526.1"/>
    <property type="molecule type" value="Genomic_DNA"/>
</dbReference>
<evidence type="ECO:0000313" key="7">
    <source>
        <dbReference type="Proteomes" id="UP000772434"/>
    </source>
</evidence>
<dbReference type="GO" id="GO:0071949">
    <property type="term" value="F:FAD binding"/>
    <property type="evidence" value="ECO:0007669"/>
    <property type="project" value="InterPro"/>
</dbReference>
<dbReference type="GO" id="GO:0016709">
    <property type="term" value="F:oxidoreductase activity, acting on paired donors, with incorporation or reduction of molecular oxygen, NAD(P)H as one donor, and incorporation of one atom of oxygen"/>
    <property type="evidence" value="ECO:0007669"/>
    <property type="project" value="UniProtKB-ARBA"/>
</dbReference>
<evidence type="ECO:0000256" key="1">
    <source>
        <dbReference type="ARBA" id="ARBA00001974"/>
    </source>
</evidence>
<proteinExistence type="predicted"/>
<dbReference type="InterPro" id="IPR050641">
    <property type="entry name" value="RIFMO-like"/>
</dbReference>
<accession>A0A9P5P3Q1</accession>
<dbReference type="InterPro" id="IPR002938">
    <property type="entry name" value="FAD-bd"/>
</dbReference>
<protein>
    <recommendedName>
        <fullName evidence="5">FAD-binding domain-containing protein</fullName>
    </recommendedName>
</protein>
<evidence type="ECO:0000256" key="3">
    <source>
        <dbReference type="ARBA" id="ARBA00022827"/>
    </source>
</evidence>